<accession>A0AAE0RGP9</accession>
<dbReference type="PANTHER" id="PTHR48051:SF35">
    <property type="entry name" value="LEUCINE-RICH REPEAT-CONTAINING PROTEIN 27"/>
    <property type="match status" value="1"/>
</dbReference>
<dbReference type="Pfam" id="PF13855">
    <property type="entry name" value="LRR_8"/>
    <property type="match status" value="1"/>
</dbReference>
<name>A0AAE0RGP9_9TELE</name>
<evidence type="ECO:0000313" key="3">
    <source>
        <dbReference type="EMBL" id="KAK3554142.1"/>
    </source>
</evidence>
<protein>
    <submittedName>
        <fullName evidence="3">Uncharacterized protein</fullName>
    </submittedName>
</protein>
<sequence length="123" mass="13854">NLYLEGNELSSLPDNLFSRLPHLLWLDLRNNQLICLPADIGQHRCLKTLLLEGNLITELPVELGNTITLRALSLRNCPISFPPQEVLQQGLAHILQFLRRTAMAQRPLSVHSTHTEICDAVTL</sequence>
<dbReference type="Gene3D" id="3.80.10.10">
    <property type="entry name" value="Ribonuclease Inhibitor"/>
    <property type="match status" value="1"/>
</dbReference>
<feature type="non-terminal residue" evidence="3">
    <location>
        <position position="1"/>
    </location>
</feature>
<dbReference type="InterPro" id="IPR032675">
    <property type="entry name" value="LRR_dom_sf"/>
</dbReference>
<dbReference type="Proteomes" id="UP001274896">
    <property type="component" value="Unassembled WGS sequence"/>
</dbReference>
<dbReference type="AlphaFoldDB" id="A0AAE0RGP9"/>
<dbReference type="EMBL" id="JAUCMX010000002">
    <property type="protein sequence ID" value="KAK3554142.1"/>
    <property type="molecule type" value="Genomic_DNA"/>
</dbReference>
<comment type="caution">
    <text evidence="3">The sequence shown here is derived from an EMBL/GenBank/DDBJ whole genome shotgun (WGS) entry which is preliminary data.</text>
</comment>
<gene>
    <name evidence="3" type="ORF">QTP70_019074</name>
</gene>
<dbReference type="InterPro" id="IPR050216">
    <property type="entry name" value="LRR_domain-containing"/>
</dbReference>
<keyword evidence="4" id="KW-1185">Reference proteome</keyword>
<proteinExistence type="predicted"/>
<dbReference type="PANTHER" id="PTHR48051">
    <property type="match status" value="1"/>
</dbReference>
<dbReference type="InterPro" id="IPR001611">
    <property type="entry name" value="Leu-rich_rpt"/>
</dbReference>
<dbReference type="InterPro" id="IPR003591">
    <property type="entry name" value="Leu-rich_rpt_typical-subtyp"/>
</dbReference>
<dbReference type="GO" id="GO:0005737">
    <property type="term" value="C:cytoplasm"/>
    <property type="evidence" value="ECO:0007669"/>
    <property type="project" value="TreeGrafter"/>
</dbReference>
<reference evidence="3" key="1">
    <citation type="submission" date="2023-06" db="EMBL/GenBank/DDBJ databases">
        <title>Male Hemibagrus guttatus genome.</title>
        <authorList>
            <person name="Bian C."/>
        </authorList>
    </citation>
    <scope>NUCLEOTIDE SEQUENCE</scope>
    <source>
        <strain evidence="3">Male_cb2023</strain>
        <tissue evidence="3">Muscle</tissue>
    </source>
</reference>
<evidence type="ECO:0000313" key="4">
    <source>
        <dbReference type="Proteomes" id="UP001274896"/>
    </source>
</evidence>
<keyword evidence="2" id="KW-0677">Repeat</keyword>
<keyword evidence="1" id="KW-0433">Leucine-rich repeat</keyword>
<evidence type="ECO:0000256" key="2">
    <source>
        <dbReference type="ARBA" id="ARBA00022737"/>
    </source>
</evidence>
<organism evidence="3 4">
    <name type="scientific">Hemibagrus guttatus</name>
    <dbReference type="NCBI Taxonomy" id="175788"/>
    <lineage>
        <taxon>Eukaryota</taxon>
        <taxon>Metazoa</taxon>
        <taxon>Chordata</taxon>
        <taxon>Craniata</taxon>
        <taxon>Vertebrata</taxon>
        <taxon>Euteleostomi</taxon>
        <taxon>Actinopterygii</taxon>
        <taxon>Neopterygii</taxon>
        <taxon>Teleostei</taxon>
        <taxon>Ostariophysi</taxon>
        <taxon>Siluriformes</taxon>
        <taxon>Bagridae</taxon>
        <taxon>Hemibagrus</taxon>
    </lineage>
</organism>
<evidence type="ECO:0000256" key="1">
    <source>
        <dbReference type="ARBA" id="ARBA00022614"/>
    </source>
</evidence>
<dbReference type="SUPFAM" id="SSF52058">
    <property type="entry name" value="L domain-like"/>
    <property type="match status" value="1"/>
</dbReference>
<dbReference type="SMART" id="SM00369">
    <property type="entry name" value="LRR_TYP"/>
    <property type="match status" value="3"/>
</dbReference>